<evidence type="ECO:0000256" key="1">
    <source>
        <dbReference type="SAM" id="MobiDB-lite"/>
    </source>
</evidence>
<dbReference type="InterPro" id="IPR000086">
    <property type="entry name" value="NUDIX_hydrolase_dom"/>
</dbReference>
<dbReference type="EMBL" id="KZ819352">
    <property type="protein sequence ID" value="PWN46091.1"/>
    <property type="molecule type" value="Genomic_DNA"/>
</dbReference>
<evidence type="ECO:0000259" key="2">
    <source>
        <dbReference type="PROSITE" id="PS51462"/>
    </source>
</evidence>
<dbReference type="InterPro" id="IPR045121">
    <property type="entry name" value="CoAse"/>
</dbReference>
<dbReference type="GeneID" id="37033472"/>
<dbReference type="OrthoDB" id="10260614at2759"/>
<dbReference type="RefSeq" id="XP_025373251.1">
    <property type="nucleotide sequence ID" value="XM_025511602.1"/>
</dbReference>
<name>A0A316WBR6_9BASI</name>
<protein>
    <recommendedName>
        <fullName evidence="2">Nudix hydrolase domain-containing protein</fullName>
    </recommendedName>
</protein>
<feature type="region of interest" description="Disordered" evidence="1">
    <location>
        <begin position="246"/>
        <end position="282"/>
    </location>
</feature>
<organism evidence="3 4">
    <name type="scientific">Ceraceosorus guamensis</name>
    <dbReference type="NCBI Taxonomy" id="1522189"/>
    <lineage>
        <taxon>Eukaryota</taxon>
        <taxon>Fungi</taxon>
        <taxon>Dikarya</taxon>
        <taxon>Basidiomycota</taxon>
        <taxon>Ustilaginomycotina</taxon>
        <taxon>Exobasidiomycetes</taxon>
        <taxon>Ceraceosorales</taxon>
        <taxon>Ceraceosoraceae</taxon>
        <taxon>Ceraceosorus</taxon>
    </lineage>
</organism>
<feature type="domain" description="Nudix hydrolase" evidence="2">
    <location>
        <begin position="1"/>
        <end position="124"/>
    </location>
</feature>
<feature type="non-terminal residue" evidence="3">
    <location>
        <position position="1"/>
    </location>
</feature>
<dbReference type="CDD" id="cd03426">
    <property type="entry name" value="NUDIX_CoAse_Nudt7"/>
    <property type="match status" value="1"/>
</dbReference>
<proteinExistence type="predicted"/>
<gene>
    <name evidence="3" type="ORF">IE81DRAFT_284724</name>
</gene>
<feature type="region of interest" description="Disordered" evidence="1">
    <location>
        <begin position="201"/>
        <end position="224"/>
    </location>
</feature>
<dbReference type="PROSITE" id="PS51462">
    <property type="entry name" value="NUDIX"/>
    <property type="match status" value="1"/>
</dbReference>
<keyword evidence="4" id="KW-1185">Reference proteome</keyword>
<dbReference type="InterPro" id="IPR015797">
    <property type="entry name" value="NUDIX_hydrolase-like_dom_sf"/>
</dbReference>
<dbReference type="GO" id="GO:0010945">
    <property type="term" value="F:coenzyme A diphosphatase activity"/>
    <property type="evidence" value="ECO:0007669"/>
    <property type="project" value="InterPro"/>
</dbReference>
<dbReference type="SUPFAM" id="SSF55811">
    <property type="entry name" value="Nudix"/>
    <property type="match status" value="1"/>
</dbReference>
<dbReference type="Gene3D" id="3.90.79.10">
    <property type="entry name" value="Nucleoside Triphosphate Pyrophosphohydrolase"/>
    <property type="match status" value="1"/>
</dbReference>
<reference evidence="3 4" key="1">
    <citation type="journal article" date="2018" name="Mol. Biol. Evol.">
        <title>Broad Genomic Sampling Reveals a Smut Pathogenic Ancestry of the Fungal Clade Ustilaginomycotina.</title>
        <authorList>
            <person name="Kijpornyongpan T."/>
            <person name="Mondo S.J."/>
            <person name="Barry K."/>
            <person name="Sandor L."/>
            <person name="Lee J."/>
            <person name="Lipzen A."/>
            <person name="Pangilinan J."/>
            <person name="LaButti K."/>
            <person name="Hainaut M."/>
            <person name="Henrissat B."/>
            <person name="Grigoriev I.V."/>
            <person name="Spatafora J.W."/>
            <person name="Aime M.C."/>
        </authorList>
    </citation>
    <scope>NUCLEOTIDE SEQUENCE [LARGE SCALE GENOMIC DNA]</scope>
    <source>
        <strain evidence="3 4">MCA 4658</strain>
    </source>
</reference>
<evidence type="ECO:0000313" key="4">
    <source>
        <dbReference type="Proteomes" id="UP000245783"/>
    </source>
</evidence>
<feature type="compositionally biased region" description="Basic and acidic residues" evidence="1">
    <location>
        <begin position="253"/>
        <end position="273"/>
    </location>
</feature>
<dbReference type="InParanoid" id="A0A316WBR6"/>
<accession>A0A316WBR6</accession>
<dbReference type="Proteomes" id="UP000245783">
    <property type="component" value="Unassembled WGS sequence"/>
</dbReference>
<sequence>ELHVLLTTRALHLSSHPGQASLPGGKMDAPETPAETALRESEEEVYLPIDDEGLVRLGLGKPCEHGKVVHPYFVLLSPLSTSRILSQLRPSPDEVSRIWSHPLRALLSSEAPPGLKLRNPSTVDRHRPAQECYRSFSDVDWFGGKYRLHRFRSAQEHLKGLTCDILLYAVSLLYASPSFNVHAPQQRTFDSLVEEIVQRHKRRQGRASQRWGDGESGDKQGTSEAFGTVQGRDWVAVAKDEVQESLAGLENGLDSREAKDERGETREDPDWVTRRRRTLINA</sequence>
<dbReference type="STRING" id="1522189.A0A316WBR6"/>
<dbReference type="PANTHER" id="PTHR12992">
    <property type="entry name" value="NUDIX HYDROLASE"/>
    <property type="match status" value="1"/>
</dbReference>
<evidence type="ECO:0000313" key="3">
    <source>
        <dbReference type="EMBL" id="PWN46091.1"/>
    </source>
</evidence>
<dbReference type="PANTHER" id="PTHR12992:SF45">
    <property type="entry name" value="NUDIX HYDROLASE DOMAIN-CONTAINING PROTEIN"/>
    <property type="match status" value="1"/>
</dbReference>
<dbReference type="Pfam" id="PF00293">
    <property type="entry name" value="NUDIX"/>
    <property type="match status" value="1"/>
</dbReference>
<dbReference type="GO" id="GO:0015938">
    <property type="term" value="P:coenzyme A catabolic process"/>
    <property type="evidence" value="ECO:0007669"/>
    <property type="project" value="TreeGrafter"/>
</dbReference>
<dbReference type="AlphaFoldDB" id="A0A316WBR6"/>